<dbReference type="Proteomes" id="UP000182491">
    <property type="component" value="Unassembled WGS sequence"/>
</dbReference>
<dbReference type="Pfam" id="PF21205">
    <property type="entry name" value="Rep3_C"/>
    <property type="match status" value="1"/>
</dbReference>
<dbReference type="Pfam" id="PF01051">
    <property type="entry name" value="Rep3_N"/>
    <property type="match status" value="1"/>
</dbReference>
<feature type="domain" description="Initiator Rep protein WH1" evidence="2">
    <location>
        <begin position="16"/>
        <end position="163"/>
    </location>
</feature>
<dbReference type="SUPFAM" id="SSF46785">
    <property type="entry name" value="Winged helix' DNA-binding domain"/>
    <property type="match status" value="2"/>
</dbReference>
<keyword evidence="4" id="KW-1185">Reference proteome</keyword>
<evidence type="ECO:0000256" key="1">
    <source>
        <dbReference type="ARBA" id="ARBA00038283"/>
    </source>
</evidence>
<evidence type="ECO:0000313" key="4">
    <source>
        <dbReference type="Proteomes" id="UP000182491"/>
    </source>
</evidence>
<dbReference type="Gene3D" id="1.10.10.10">
    <property type="entry name" value="Winged helix-like DNA-binding domain superfamily/Winged helix DNA-binding domain"/>
    <property type="match status" value="2"/>
</dbReference>
<evidence type="ECO:0000259" key="2">
    <source>
        <dbReference type="Pfam" id="PF01051"/>
    </source>
</evidence>
<proteinExistence type="inferred from homology"/>
<dbReference type="InterPro" id="IPR036388">
    <property type="entry name" value="WH-like_DNA-bd_sf"/>
</dbReference>
<dbReference type="STRING" id="388950.GCA_001611675_04090"/>
<evidence type="ECO:0000313" key="3">
    <source>
        <dbReference type="EMBL" id="SFU99947.1"/>
    </source>
</evidence>
<organism evidence="3 4">
    <name type="scientific">Pontibacter akesuensis</name>
    <dbReference type="NCBI Taxonomy" id="388950"/>
    <lineage>
        <taxon>Bacteria</taxon>
        <taxon>Pseudomonadati</taxon>
        <taxon>Bacteroidota</taxon>
        <taxon>Cytophagia</taxon>
        <taxon>Cytophagales</taxon>
        <taxon>Hymenobacteraceae</taxon>
        <taxon>Pontibacter</taxon>
    </lineage>
</organism>
<dbReference type="AlphaFoldDB" id="A0A1I7KRA5"/>
<dbReference type="GO" id="GO:0003887">
    <property type="term" value="F:DNA-directed DNA polymerase activity"/>
    <property type="evidence" value="ECO:0007669"/>
    <property type="project" value="InterPro"/>
</dbReference>
<name>A0A1I7KRA5_9BACT</name>
<dbReference type="InterPro" id="IPR000525">
    <property type="entry name" value="Initiator_Rep_WH1"/>
</dbReference>
<reference evidence="4" key="1">
    <citation type="submission" date="2016-10" db="EMBL/GenBank/DDBJ databases">
        <authorList>
            <person name="Varghese N."/>
        </authorList>
    </citation>
    <scope>NUCLEOTIDE SEQUENCE [LARGE SCALE GENOMIC DNA]</scope>
    <source>
        <strain evidence="4">DSM 18820</strain>
    </source>
</reference>
<protein>
    <submittedName>
        <fullName evidence="3">Initiator Replication protein</fullName>
    </submittedName>
</protein>
<accession>A0A1I7KRA5</accession>
<sequence>MSDLINIPVKQPNKLVTQHNNLINSYFDIPTVQLRAFIYALGHIHKDDKELTHVKIPIDALYASKGGKNFKQVAKLATELQEIKFKVESQSPDKAGKMKRTYLSMVIFPTVSYTQDSRYIITKINNDLAPYLLDLKGNYTQAELEQLLSLKTIQAYRIYMFIKQGLFKDKPTTIKYRQLRLMLGLDLELNEDEAKRAGLPEGERIKTIKYPLFAEFKRRILDTAKEELLDTDMAFDYKINKKGRNADSITFHLVKTINVLPSPAPGALQADPKTLQQNLFSSPTPVLGSDKVTANAVRIMRDKYAFSEEQIQKYLQQLPPLVITRANNWFSTNKGTLTFTSEAEWFAKHLDNKISKNKG</sequence>
<dbReference type="RefSeq" id="WP_068840305.1">
    <property type="nucleotide sequence ID" value="NZ_BMXC01000008.1"/>
</dbReference>
<dbReference type="EMBL" id="FPCA01000007">
    <property type="protein sequence ID" value="SFU99947.1"/>
    <property type="molecule type" value="Genomic_DNA"/>
</dbReference>
<comment type="similarity">
    <text evidence="1">Belongs to the initiator RepB protein family.</text>
</comment>
<dbReference type="InterPro" id="IPR036390">
    <property type="entry name" value="WH_DNA-bd_sf"/>
</dbReference>
<gene>
    <name evidence="3" type="ORF">SAMN04487941_4026</name>
</gene>
<dbReference type="OrthoDB" id="865739at2"/>
<dbReference type="GO" id="GO:0006270">
    <property type="term" value="P:DNA replication initiation"/>
    <property type="evidence" value="ECO:0007669"/>
    <property type="project" value="InterPro"/>
</dbReference>